<comment type="caution">
    <text evidence="1">The sequence shown here is derived from an EMBL/GenBank/DDBJ whole genome shotgun (WGS) entry which is preliminary data.</text>
</comment>
<organism evidence="1 2">
    <name type="scientific">Persicobacter diffluens</name>
    <dbReference type="NCBI Taxonomy" id="981"/>
    <lineage>
        <taxon>Bacteria</taxon>
        <taxon>Pseudomonadati</taxon>
        <taxon>Bacteroidota</taxon>
        <taxon>Cytophagia</taxon>
        <taxon>Cytophagales</taxon>
        <taxon>Persicobacteraceae</taxon>
        <taxon>Persicobacter</taxon>
    </lineage>
</organism>
<accession>A0AAN5AIS6</accession>
<keyword evidence="2" id="KW-1185">Reference proteome</keyword>
<dbReference type="InterPro" id="IPR016024">
    <property type="entry name" value="ARM-type_fold"/>
</dbReference>
<dbReference type="EMBL" id="BQKE01000001">
    <property type="protein sequence ID" value="GJM60162.1"/>
    <property type="molecule type" value="Genomic_DNA"/>
</dbReference>
<dbReference type="AlphaFoldDB" id="A0AAN5AIS6"/>
<evidence type="ECO:0000313" key="1">
    <source>
        <dbReference type="EMBL" id="GJM60162.1"/>
    </source>
</evidence>
<protein>
    <submittedName>
        <fullName evidence="1">Uncharacterized protein</fullName>
    </submittedName>
</protein>
<dbReference type="RefSeq" id="WP_338236014.1">
    <property type="nucleotide sequence ID" value="NZ_BQKE01000001.1"/>
</dbReference>
<gene>
    <name evidence="1" type="ORF">PEDI_07140</name>
</gene>
<evidence type="ECO:0000313" key="2">
    <source>
        <dbReference type="Proteomes" id="UP001310022"/>
    </source>
</evidence>
<sequence length="181" mass="20694">MIHSVNFSELKSPLPKAAINRWQSQIEEKPETISRILAFLSTGNDREKSNAAWISRGFFDNNPQTLPQYLPELTSILVKTQHIPVERNILGIFQSLNSFPEVLHEDLLNVCLSILEKRNYPTANKIFAMTCLANIIPIYPELASEVIILIEDQWDYGTAGFQNRANKILPKLKSLQKNQFQ</sequence>
<proteinExistence type="predicted"/>
<dbReference type="Proteomes" id="UP001310022">
    <property type="component" value="Unassembled WGS sequence"/>
</dbReference>
<name>A0AAN5AIS6_9BACT</name>
<reference evidence="1 2" key="1">
    <citation type="submission" date="2021-12" db="EMBL/GenBank/DDBJ databases">
        <title>Genome sequencing of bacteria with rrn-lacking chromosome and rrn-plasmid.</title>
        <authorList>
            <person name="Anda M."/>
            <person name="Iwasaki W."/>
        </authorList>
    </citation>
    <scope>NUCLEOTIDE SEQUENCE [LARGE SCALE GENOMIC DNA]</scope>
    <source>
        <strain evidence="1 2">NBRC 15940</strain>
    </source>
</reference>
<dbReference type="SUPFAM" id="SSF48371">
    <property type="entry name" value="ARM repeat"/>
    <property type="match status" value="1"/>
</dbReference>